<feature type="binding site" evidence="6">
    <location>
        <position position="200"/>
    </location>
    <ligand>
        <name>Mn(2+)</name>
        <dbReference type="ChEBI" id="CHEBI:29035"/>
    </ligand>
</feature>
<dbReference type="InterPro" id="IPR019832">
    <property type="entry name" value="Mn/Fe_SOD_C"/>
</dbReference>
<evidence type="ECO:0000313" key="10">
    <source>
        <dbReference type="EMBL" id="ORD98717.1"/>
    </source>
</evidence>
<dbReference type="Proteomes" id="UP000192501">
    <property type="component" value="Unassembled WGS sequence"/>
</dbReference>
<proteinExistence type="inferred from homology"/>
<dbReference type="Pfam" id="PF02777">
    <property type="entry name" value="Sod_Fe_C"/>
    <property type="match status" value="2"/>
</dbReference>
<sequence>MARWNQDDIKNLYSKIDKFIDERTMDLHYNVLHKKYVDGLAKLESDLNKSIPLHVYLSKIYSTEFSLEVEKKELLIKNGGGHYNHTIFFQTLTDKKIDFKEGNLKNDIIKNFGSFDEFVDVFVRKGSSVFGSGWCWLVRVTGNVKFSCFEDSYYKNLTLNIDRPTKLIECSPGDLIIICTDKQESPIMYSDDLMICMGCDLFEHSYLNVFNANKVEYIYKWFKHLDWSLLERIYTELVLVNKPLGITEAGKISLP</sequence>
<dbReference type="VEuPathDB" id="MicrosporidiaDB:A0H76_2019"/>
<evidence type="ECO:0000256" key="2">
    <source>
        <dbReference type="ARBA" id="ARBA00012682"/>
    </source>
</evidence>
<dbReference type="SUPFAM" id="SSF54719">
    <property type="entry name" value="Fe,Mn superoxide dismutase (SOD), C-terminal domain"/>
    <property type="match status" value="1"/>
</dbReference>
<comment type="function">
    <text evidence="5">Component of the mitochondrial ribosome (mitoribosome), a dedicated translation machinery responsible for the synthesis of mitochondrial genome-encoded proteins, including at least some of the essential transmembrane subunits of the mitochondrial respiratory chain. The mitoribosomes are attached to the mitochondrial inner membrane and translation products are cotranslationally integrated into the membrane.</text>
</comment>
<comment type="similarity">
    <text evidence="1 7">Belongs to the iron/manganese superoxide dismutase family.</text>
</comment>
<feature type="domain" description="Manganese/iron superoxide dismutase C-terminal" evidence="9">
    <location>
        <begin position="101"/>
        <end position="142"/>
    </location>
</feature>
<dbReference type="VEuPathDB" id="MicrosporidiaDB:HERIO_2028"/>
<comment type="catalytic activity">
    <reaction evidence="7">
        <text>2 superoxide + 2 H(+) = H2O2 + O2</text>
        <dbReference type="Rhea" id="RHEA:20696"/>
        <dbReference type="ChEBI" id="CHEBI:15378"/>
        <dbReference type="ChEBI" id="CHEBI:15379"/>
        <dbReference type="ChEBI" id="CHEBI:16240"/>
        <dbReference type="ChEBI" id="CHEBI:18421"/>
        <dbReference type="EC" id="1.15.1.1"/>
    </reaction>
</comment>
<feature type="binding site" evidence="6">
    <location>
        <position position="85"/>
    </location>
    <ligand>
        <name>Mn(2+)</name>
        <dbReference type="ChEBI" id="CHEBI:29035"/>
    </ligand>
</feature>
<dbReference type="GO" id="GO:0046872">
    <property type="term" value="F:metal ion binding"/>
    <property type="evidence" value="ECO:0007669"/>
    <property type="project" value="UniProtKB-KW"/>
</dbReference>
<dbReference type="PIRSF" id="PIRSF000349">
    <property type="entry name" value="SODismutase"/>
    <property type="match status" value="1"/>
</dbReference>
<dbReference type="GO" id="GO:0004784">
    <property type="term" value="F:superoxide dismutase activity"/>
    <property type="evidence" value="ECO:0007669"/>
    <property type="project" value="UniProtKB-EC"/>
</dbReference>
<keyword evidence="4 7" id="KW-0560">Oxidoreductase</keyword>
<accession>A0A1X0QG36</accession>
<dbReference type="Gene3D" id="3.55.40.20">
    <property type="entry name" value="Iron/manganese superoxide dismutase, C-terminal domain"/>
    <property type="match status" value="1"/>
</dbReference>
<dbReference type="SUPFAM" id="SSF46609">
    <property type="entry name" value="Fe,Mn superoxide dismutase (SOD), N-terminal domain"/>
    <property type="match status" value="1"/>
</dbReference>
<evidence type="ECO:0000313" key="11">
    <source>
        <dbReference type="Proteomes" id="UP000192501"/>
    </source>
</evidence>
<dbReference type="Pfam" id="PF00081">
    <property type="entry name" value="Sod_Fe_N"/>
    <property type="match status" value="1"/>
</dbReference>
<feature type="binding site" evidence="6">
    <location>
        <position position="204"/>
    </location>
    <ligand>
        <name>Mn(2+)</name>
        <dbReference type="ChEBI" id="CHEBI:29035"/>
    </ligand>
</feature>
<reference evidence="10 11" key="1">
    <citation type="journal article" date="2017" name="Environ. Microbiol.">
        <title>Decay of the glycolytic pathway and adaptation to intranuclear parasitism within Enterocytozoonidae microsporidia.</title>
        <authorList>
            <person name="Wiredu Boakye D."/>
            <person name="Jaroenlak P."/>
            <person name="Prachumwat A."/>
            <person name="Williams T.A."/>
            <person name="Bateman K.S."/>
            <person name="Itsathitphaisarn O."/>
            <person name="Sritunyalucksana K."/>
            <person name="Paszkiewicz K.H."/>
            <person name="Moore K.A."/>
            <person name="Stentiford G.D."/>
            <person name="Williams B.A."/>
        </authorList>
    </citation>
    <scope>NUCLEOTIDE SEQUENCE [LARGE SCALE GENOMIC DNA]</scope>
    <source>
        <strain evidence="11">canceri</strain>
    </source>
</reference>
<feature type="binding site" evidence="6">
    <location>
        <position position="28"/>
    </location>
    <ligand>
        <name>Mn(2+)</name>
        <dbReference type="ChEBI" id="CHEBI:29035"/>
    </ligand>
</feature>
<dbReference type="InterPro" id="IPR036314">
    <property type="entry name" value="SOD_C_sf"/>
</dbReference>
<evidence type="ECO:0000259" key="8">
    <source>
        <dbReference type="Pfam" id="PF00081"/>
    </source>
</evidence>
<name>A0A1X0QG36_9MICR</name>
<dbReference type="PRINTS" id="PR01703">
    <property type="entry name" value="MNSODISMTASE"/>
</dbReference>
<comment type="function">
    <text evidence="7">Destroys radicals which are normally produced within the cells and which are toxic to biological systems.</text>
</comment>
<dbReference type="Gene3D" id="1.10.287.990">
    <property type="entry name" value="Fe,Mn superoxide dismutase (SOD) domain"/>
    <property type="match status" value="1"/>
</dbReference>
<dbReference type="InterPro" id="IPR001189">
    <property type="entry name" value="Mn/Fe_SOD"/>
</dbReference>
<protein>
    <recommendedName>
        <fullName evidence="2 7">Superoxide dismutase</fullName>
        <ecNumber evidence="2 7">1.15.1.1</ecNumber>
    </recommendedName>
</protein>
<gene>
    <name evidence="10" type="primary">SODM1</name>
    <name evidence="10" type="ORF">A0H76_2019</name>
</gene>
<dbReference type="EC" id="1.15.1.1" evidence="2 7"/>
<dbReference type="EMBL" id="LTAI01000485">
    <property type="protein sequence ID" value="ORD98717.1"/>
    <property type="molecule type" value="Genomic_DNA"/>
</dbReference>
<evidence type="ECO:0000256" key="4">
    <source>
        <dbReference type="ARBA" id="ARBA00023002"/>
    </source>
</evidence>
<evidence type="ECO:0000256" key="7">
    <source>
        <dbReference type="RuleBase" id="RU000414"/>
    </source>
</evidence>
<comment type="caution">
    <text evidence="10">The sequence shown here is derived from an EMBL/GenBank/DDBJ whole genome shotgun (WGS) entry which is preliminary data.</text>
</comment>
<organism evidence="10 11">
    <name type="scientific">Hepatospora eriocheir</name>
    <dbReference type="NCBI Taxonomy" id="1081669"/>
    <lineage>
        <taxon>Eukaryota</taxon>
        <taxon>Fungi</taxon>
        <taxon>Fungi incertae sedis</taxon>
        <taxon>Microsporidia</taxon>
        <taxon>Hepatosporidae</taxon>
        <taxon>Hepatospora</taxon>
    </lineage>
</organism>
<dbReference type="InterPro" id="IPR019831">
    <property type="entry name" value="Mn/Fe_SOD_N"/>
</dbReference>
<keyword evidence="3 6" id="KW-0479">Metal-binding</keyword>
<dbReference type="PANTHER" id="PTHR43595:SF2">
    <property type="entry name" value="SMALL RIBOSOMAL SUBUNIT PROTEIN MS42"/>
    <property type="match status" value="1"/>
</dbReference>
<dbReference type="AlphaFoldDB" id="A0A1X0QG36"/>
<dbReference type="GO" id="GO:0005737">
    <property type="term" value="C:cytoplasm"/>
    <property type="evidence" value="ECO:0007669"/>
    <property type="project" value="TreeGrafter"/>
</dbReference>
<evidence type="ECO:0000256" key="1">
    <source>
        <dbReference type="ARBA" id="ARBA00008714"/>
    </source>
</evidence>
<feature type="domain" description="Manganese/iron superoxide dismutase N-terminal" evidence="8">
    <location>
        <begin position="14"/>
        <end position="92"/>
    </location>
</feature>
<feature type="domain" description="Manganese/iron superoxide dismutase C-terminal" evidence="9">
    <location>
        <begin position="172"/>
        <end position="231"/>
    </location>
</feature>
<dbReference type="InterPro" id="IPR036324">
    <property type="entry name" value="Mn/Fe_SOD_N_sf"/>
</dbReference>
<evidence type="ECO:0000256" key="6">
    <source>
        <dbReference type="PIRSR" id="PIRSR000349-1"/>
    </source>
</evidence>
<dbReference type="PANTHER" id="PTHR43595">
    <property type="entry name" value="37S RIBOSOMAL PROTEIN S26, MITOCHONDRIAL"/>
    <property type="match status" value="1"/>
</dbReference>
<evidence type="ECO:0000256" key="5">
    <source>
        <dbReference type="ARBA" id="ARBA00037226"/>
    </source>
</evidence>
<evidence type="ECO:0000259" key="9">
    <source>
        <dbReference type="Pfam" id="PF02777"/>
    </source>
</evidence>
<evidence type="ECO:0000256" key="3">
    <source>
        <dbReference type="ARBA" id="ARBA00022723"/>
    </source>
</evidence>